<keyword evidence="3" id="KW-0032">Aminotransferase</keyword>
<dbReference type="InterPro" id="IPR022903">
    <property type="entry name" value="GcvT_bac"/>
</dbReference>
<dbReference type="PANTHER" id="PTHR43757:SF2">
    <property type="entry name" value="AMINOMETHYLTRANSFERASE, MITOCHONDRIAL"/>
    <property type="match status" value="1"/>
</dbReference>
<dbReference type="InterPro" id="IPR028896">
    <property type="entry name" value="GcvT/YgfZ/DmdA"/>
</dbReference>
<dbReference type="PANTHER" id="PTHR43757">
    <property type="entry name" value="AMINOMETHYLTRANSFERASE"/>
    <property type="match status" value="1"/>
</dbReference>
<dbReference type="InterPro" id="IPR013977">
    <property type="entry name" value="GcvT_C"/>
</dbReference>
<dbReference type="PIRSF" id="PIRSF006487">
    <property type="entry name" value="GcvT"/>
    <property type="match status" value="1"/>
</dbReference>
<sequence>MKKTPLYEMHVKHGAKQVPFSGWEMPLSYSGVTDEHSAVRNAAGLFDVSHMGRFELSGPGTDDFLDQMIPSALRKIPRGGAFYSMLLNDAGGIIDDIYLYKRGLDRYLMIVNASNRAKALKWLTKHLPENGPTLDDVTEKTALIALQGPLSWDILQRIMPFSKTEIALRKFAEVELVPVRGAKVLIARTGYTGEKGYEIVIPAERAVEVWEALIDAGSTFGLKPAGLGARDTLRLEMGYPLYGQEMDEKTTPIEASLSQFVDFEKDFIGKERLLEQKAEGVPRKLIGFELLARGIPRAGHLIYSDQKEVGKVSSGNYAPSLKKGIGMGYVDVAYSEPGSELLVDIRGKATAVSVVKKPFYRKKK</sequence>
<protein>
    <recommendedName>
        <fullName evidence="2">aminomethyltransferase</fullName>
        <ecNumber evidence="2">2.1.2.10</ecNumber>
    </recommendedName>
    <alternativeName>
        <fullName evidence="5">Glycine cleavage system T protein</fullName>
    </alternativeName>
</protein>
<dbReference type="EC" id="2.1.2.10" evidence="2"/>
<dbReference type="FunFam" id="4.10.1250.10:FF:000001">
    <property type="entry name" value="Aminomethyltransferase"/>
    <property type="match status" value="1"/>
</dbReference>
<evidence type="ECO:0000256" key="5">
    <source>
        <dbReference type="ARBA" id="ARBA00031395"/>
    </source>
</evidence>
<dbReference type="Pfam" id="PF08669">
    <property type="entry name" value="GCV_T_C"/>
    <property type="match status" value="1"/>
</dbReference>
<dbReference type="GO" id="GO:0008483">
    <property type="term" value="F:transaminase activity"/>
    <property type="evidence" value="ECO:0007669"/>
    <property type="project" value="UniProtKB-KW"/>
</dbReference>
<dbReference type="InterPro" id="IPR006223">
    <property type="entry name" value="GcvT"/>
</dbReference>
<evidence type="ECO:0000256" key="3">
    <source>
        <dbReference type="ARBA" id="ARBA00022576"/>
    </source>
</evidence>
<feature type="domain" description="GCVT N-terminal" evidence="7">
    <location>
        <begin position="6"/>
        <end position="265"/>
    </location>
</feature>
<evidence type="ECO:0000259" key="8">
    <source>
        <dbReference type="Pfam" id="PF08669"/>
    </source>
</evidence>
<dbReference type="GO" id="GO:0008168">
    <property type="term" value="F:methyltransferase activity"/>
    <property type="evidence" value="ECO:0007669"/>
    <property type="project" value="UniProtKB-KW"/>
</dbReference>
<keyword evidence="9" id="KW-0489">Methyltransferase</keyword>
<evidence type="ECO:0000256" key="6">
    <source>
        <dbReference type="ARBA" id="ARBA00047665"/>
    </source>
</evidence>
<dbReference type="InterPro" id="IPR006222">
    <property type="entry name" value="GCVT_N"/>
</dbReference>
<gene>
    <name evidence="9" type="ORF">MNBD_NITROSPIRAE01-460</name>
</gene>
<dbReference type="InterPro" id="IPR029043">
    <property type="entry name" value="GcvT/YgfZ_C"/>
</dbReference>
<comment type="similarity">
    <text evidence="1">Belongs to the GcvT family.</text>
</comment>
<dbReference type="Gene3D" id="2.40.30.110">
    <property type="entry name" value="Aminomethyltransferase beta-barrel domains"/>
    <property type="match status" value="1"/>
</dbReference>
<dbReference type="Gene3D" id="4.10.1250.10">
    <property type="entry name" value="Aminomethyltransferase fragment"/>
    <property type="match status" value="1"/>
</dbReference>
<dbReference type="GO" id="GO:0032259">
    <property type="term" value="P:methylation"/>
    <property type="evidence" value="ECO:0007669"/>
    <property type="project" value="UniProtKB-KW"/>
</dbReference>
<dbReference type="GO" id="GO:0005960">
    <property type="term" value="C:glycine cleavage complex"/>
    <property type="evidence" value="ECO:0007669"/>
    <property type="project" value="InterPro"/>
</dbReference>
<feature type="domain" description="Aminomethyltransferase C-terminal" evidence="8">
    <location>
        <begin position="283"/>
        <end position="360"/>
    </location>
</feature>
<dbReference type="GO" id="GO:0006546">
    <property type="term" value="P:glycine catabolic process"/>
    <property type="evidence" value="ECO:0007669"/>
    <property type="project" value="InterPro"/>
</dbReference>
<dbReference type="HAMAP" id="MF_00259">
    <property type="entry name" value="GcvT"/>
    <property type="match status" value="1"/>
</dbReference>
<accession>A0A3B1CSJ7</accession>
<name>A0A3B1CSJ7_9ZZZZ</name>
<reference evidence="9" key="1">
    <citation type="submission" date="2018-06" db="EMBL/GenBank/DDBJ databases">
        <authorList>
            <person name="Zhirakovskaya E."/>
        </authorList>
    </citation>
    <scope>NUCLEOTIDE SEQUENCE</scope>
</reference>
<dbReference type="GO" id="GO:0004047">
    <property type="term" value="F:aminomethyltransferase activity"/>
    <property type="evidence" value="ECO:0007669"/>
    <property type="project" value="UniProtKB-EC"/>
</dbReference>
<dbReference type="FunFam" id="2.40.30.110:FF:000003">
    <property type="entry name" value="Aminomethyltransferase"/>
    <property type="match status" value="1"/>
</dbReference>
<dbReference type="InterPro" id="IPR027266">
    <property type="entry name" value="TrmE/GcvT-like"/>
</dbReference>
<dbReference type="AlphaFoldDB" id="A0A3B1CSJ7"/>
<proteinExistence type="inferred from homology"/>
<dbReference type="Gene3D" id="3.30.1360.120">
    <property type="entry name" value="Probable tRNA modification gtpase trme, domain 1"/>
    <property type="match status" value="1"/>
</dbReference>
<keyword evidence="4 9" id="KW-0808">Transferase</keyword>
<evidence type="ECO:0000313" key="9">
    <source>
        <dbReference type="EMBL" id="VAX27613.1"/>
    </source>
</evidence>
<dbReference type="SUPFAM" id="SSF103025">
    <property type="entry name" value="Folate-binding domain"/>
    <property type="match status" value="1"/>
</dbReference>
<evidence type="ECO:0000256" key="4">
    <source>
        <dbReference type="ARBA" id="ARBA00022679"/>
    </source>
</evidence>
<organism evidence="9">
    <name type="scientific">hydrothermal vent metagenome</name>
    <dbReference type="NCBI Taxonomy" id="652676"/>
    <lineage>
        <taxon>unclassified sequences</taxon>
        <taxon>metagenomes</taxon>
        <taxon>ecological metagenomes</taxon>
    </lineage>
</organism>
<dbReference type="EMBL" id="UOGF01000031">
    <property type="protein sequence ID" value="VAX27613.1"/>
    <property type="molecule type" value="Genomic_DNA"/>
</dbReference>
<evidence type="ECO:0000256" key="2">
    <source>
        <dbReference type="ARBA" id="ARBA00012616"/>
    </source>
</evidence>
<dbReference type="Gene3D" id="3.30.70.1400">
    <property type="entry name" value="Aminomethyltransferase beta-barrel domains"/>
    <property type="match status" value="1"/>
</dbReference>
<evidence type="ECO:0000259" key="7">
    <source>
        <dbReference type="Pfam" id="PF01571"/>
    </source>
</evidence>
<comment type="catalytic activity">
    <reaction evidence="6">
        <text>N(6)-[(R)-S(8)-aminomethyldihydrolipoyl]-L-lysyl-[protein] + (6S)-5,6,7,8-tetrahydrofolate = N(6)-[(R)-dihydrolipoyl]-L-lysyl-[protein] + (6R)-5,10-methylene-5,6,7,8-tetrahydrofolate + NH4(+)</text>
        <dbReference type="Rhea" id="RHEA:16945"/>
        <dbReference type="Rhea" id="RHEA-COMP:10475"/>
        <dbReference type="Rhea" id="RHEA-COMP:10492"/>
        <dbReference type="ChEBI" id="CHEBI:15636"/>
        <dbReference type="ChEBI" id="CHEBI:28938"/>
        <dbReference type="ChEBI" id="CHEBI:57453"/>
        <dbReference type="ChEBI" id="CHEBI:83100"/>
        <dbReference type="ChEBI" id="CHEBI:83143"/>
        <dbReference type="EC" id="2.1.2.10"/>
    </reaction>
</comment>
<dbReference type="SUPFAM" id="SSF101790">
    <property type="entry name" value="Aminomethyltransferase beta-barrel domain"/>
    <property type="match status" value="1"/>
</dbReference>
<dbReference type="NCBIfam" id="NF001567">
    <property type="entry name" value="PRK00389.1"/>
    <property type="match status" value="1"/>
</dbReference>
<dbReference type="Pfam" id="PF01571">
    <property type="entry name" value="GCV_T"/>
    <property type="match status" value="1"/>
</dbReference>
<evidence type="ECO:0000256" key="1">
    <source>
        <dbReference type="ARBA" id="ARBA00008609"/>
    </source>
</evidence>
<dbReference type="NCBIfam" id="TIGR00528">
    <property type="entry name" value="gcvT"/>
    <property type="match status" value="1"/>
</dbReference>